<evidence type="ECO:0000256" key="8">
    <source>
        <dbReference type="SAM" id="Phobius"/>
    </source>
</evidence>
<evidence type="ECO:0000256" key="6">
    <source>
        <dbReference type="ARBA" id="ARBA00022989"/>
    </source>
</evidence>
<evidence type="ECO:0000313" key="9">
    <source>
        <dbReference type="EMBL" id="PRZ40563.1"/>
    </source>
</evidence>
<keyword evidence="6 8" id="KW-1133">Transmembrane helix</keyword>
<dbReference type="InterPro" id="IPR011606">
    <property type="entry name" value="Brnchd-chn_aa_trnsp_permease"/>
</dbReference>
<evidence type="ECO:0000256" key="2">
    <source>
        <dbReference type="ARBA" id="ARBA00010735"/>
    </source>
</evidence>
<dbReference type="PANTHER" id="PTHR34979:SF1">
    <property type="entry name" value="INNER MEMBRANE PROTEIN YGAZ"/>
    <property type="match status" value="1"/>
</dbReference>
<dbReference type="OrthoDB" id="5195391at2"/>
<comment type="caution">
    <text evidence="9">The sequence shown here is derived from an EMBL/GenBank/DDBJ whole genome shotgun (WGS) entry which is preliminary data.</text>
</comment>
<accession>A0A2T0ZW61</accession>
<organism evidence="9 10">
    <name type="scientific">Antricoccus suffuscus</name>
    <dbReference type="NCBI Taxonomy" id="1629062"/>
    <lineage>
        <taxon>Bacteria</taxon>
        <taxon>Bacillati</taxon>
        <taxon>Actinomycetota</taxon>
        <taxon>Actinomycetes</taxon>
        <taxon>Geodermatophilales</taxon>
        <taxon>Antricoccaceae</taxon>
        <taxon>Antricoccus</taxon>
    </lineage>
</organism>
<dbReference type="GO" id="GO:1903785">
    <property type="term" value="P:L-valine transmembrane transport"/>
    <property type="evidence" value="ECO:0007669"/>
    <property type="project" value="TreeGrafter"/>
</dbReference>
<proteinExistence type="inferred from homology"/>
<reference evidence="9 10" key="1">
    <citation type="submission" date="2018-03" db="EMBL/GenBank/DDBJ databases">
        <title>Genomic Encyclopedia of Archaeal and Bacterial Type Strains, Phase II (KMG-II): from individual species to whole genera.</title>
        <authorList>
            <person name="Goeker M."/>
        </authorList>
    </citation>
    <scope>NUCLEOTIDE SEQUENCE [LARGE SCALE GENOMIC DNA]</scope>
    <source>
        <strain evidence="9 10">DSM 100065</strain>
    </source>
</reference>
<dbReference type="Proteomes" id="UP000237752">
    <property type="component" value="Unassembled WGS sequence"/>
</dbReference>
<sequence>MISRLSPATRIGLAIAIATGLYGVSFGALSVASGLDLWQTMVLSLLLFSGGSQFGFIGVISAGGSGVAAMSTAVLLGIRNGVYGMQINALLRPRGITKLAAAQVTIDESTAVCTSQVEVREQQRGFWVTGVAIFVLWNLFTFLGAIVGDAAGDPKQWGLDGAAVGGFLGLLWPRLKNGEAWAIAAVAAVTTVMLTPWIPSGLPILAAALVVAAIGFVKSRHRVQRPEDSAPVIDDADRRIAGEGQ</sequence>
<name>A0A2T0ZW61_9ACTN</name>
<protein>
    <submittedName>
        <fullName evidence="9">Putative branched-subunit amino acid permease</fullName>
    </submittedName>
</protein>
<evidence type="ECO:0000256" key="5">
    <source>
        <dbReference type="ARBA" id="ARBA00022692"/>
    </source>
</evidence>
<keyword evidence="3" id="KW-0813">Transport</keyword>
<keyword evidence="4" id="KW-1003">Cell membrane</keyword>
<evidence type="ECO:0000256" key="4">
    <source>
        <dbReference type="ARBA" id="ARBA00022475"/>
    </source>
</evidence>
<evidence type="ECO:0000256" key="1">
    <source>
        <dbReference type="ARBA" id="ARBA00004651"/>
    </source>
</evidence>
<dbReference type="GO" id="GO:0005886">
    <property type="term" value="C:plasma membrane"/>
    <property type="evidence" value="ECO:0007669"/>
    <property type="project" value="UniProtKB-SubCell"/>
</dbReference>
<evidence type="ECO:0000256" key="3">
    <source>
        <dbReference type="ARBA" id="ARBA00022448"/>
    </source>
</evidence>
<dbReference type="AlphaFoldDB" id="A0A2T0ZW61"/>
<feature type="transmembrane region" description="Helical" evidence="8">
    <location>
        <begin position="197"/>
        <end position="217"/>
    </location>
</feature>
<keyword evidence="10" id="KW-1185">Reference proteome</keyword>
<comment type="subcellular location">
    <subcellularLocation>
        <location evidence="1">Cell membrane</location>
        <topology evidence="1">Multi-pass membrane protein</topology>
    </subcellularLocation>
</comment>
<comment type="similarity">
    <text evidence="2">Belongs to the AzlC family.</text>
</comment>
<evidence type="ECO:0000313" key="10">
    <source>
        <dbReference type="Proteomes" id="UP000237752"/>
    </source>
</evidence>
<keyword evidence="7 8" id="KW-0472">Membrane</keyword>
<dbReference type="Pfam" id="PF03591">
    <property type="entry name" value="AzlC"/>
    <property type="match status" value="1"/>
</dbReference>
<feature type="transmembrane region" description="Helical" evidence="8">
    <location>
        <begin position="55"/>
        <end position="78"/>
    </location>
</feature>
<feature type="transmembrane region" description="Helical" evidence="8">
    <location>
        <begin position="12"/>
        <end position="35"/>
    </location>
</feature>
<keyword evidence="5 8" id="KW-0812">Transmembrane</keyword>
<dbReference type="PANTHER" id="PTHR34979">
    <property type="entry name" value="INNER MEMBRANE PROTEIN YGAZ"/>
    <property type="match status" value="1"/>
</dbReference>
<dbReference type="RefSeq" id="WP_106350193.1">
    <property type="nucleotide sequence ID" value="NZ_PVUE01000016.1"/>
</dbReference>
<gene>
    <name evidence="9" type="ORF">CLV47_11696</name>
</gene>
<evidence type="ECO:0000256" key="7">
    <source>
        <dbReference type="ARBA" id="ARBA00023136"/>
    </source>
</evidence>
<feature type="transmembrane region" description="Helical" evidence="8">
    <location>
        <begin position="126"/>
        <end position="147"/>
    </location>
</feature>
<dbReference type="EMBL" id="PVUE01000016">
    <property type="protein sequence ID" value="PRZ40563.1"/>
    <property type="molecule type" value="Genomic_DNA"/>
</dbReference>